<feature type="transmembrane region" description="Helical" evidence="9">
    <location>
        <begin position="15"/>
        <end position="37"/>
    </location>
</feature>
<dbReference type="FunFam" id="2.40.30.170:FF:000003">
    <property type="entry name" value="Multidrug resistance protein A"/>
    <property type="match status" value="1"/>
</dbReference>
<dbReference type="PANTHER" id="PTHR30386:SF19">
    <property type="entry name" value="MULTIDRUG EXPORT PROTEIN EMRA-RELATED"/>
    <property type="match status" value="1"/>
</dbReference>
<keyword evidence="4" id="KW-1003">Cell membrane</keyword>
<comment type="similarity">
    <text evidence="2">Belongs to the membrane fusion protein (MFP) (TC 8.A.1) family.</text>
</comment>
<evidence type="ECO:0000313" key="15">
    <source>
        <dbReference type="Proteomes" id="UP001617714"/>
    </source>
</evidence>
<reference evidence="12 15" key="3">
    <citation type="submission" date="2024-10" db="EMBL/GenBank/DDBJ databases">
        <authorList>
            <person name="Lu C.-H."/>
        </authorList>
    </citation>
    <scope>NUCLEOTIDE SEQUENCE [LARGE SCALE GENOMIC DNA]</scope>
    <source>
        <strain evidence="12 15">22QBSP01-2</strain>
    </source>
</reference>
<name>A0AAP9LCG7_9GAMM</name>
<evidence type="ECO:0000256" key="3">
    <source>
        <dbReference type="ARBA" id="ARBA00022448"/>
    </source>
</evidence>
<dbReference type="AlphaFoldDB" id="A0AAP9LCG7"/>
<reference evidence="13" key="2">
    <citation type="journal article" date="2022" name="Plant Pathol J">
        <title>Comparative Genomic Analysis of Pathogenic Factors of Pectobacterium Species Isolated in South Korea Using Whole-Genome Sequencing.</title>
        <authorList>
            <person name="Jee S."/>
            <person name="Kang I.J."/>
            <person name="Bak G."/>
            <person name="Kang S."/>
            <person name="Lee J."/>
            <person name="Heu S."/>
            <person name="Hwang I."/>
        </authorList>
    </citation>
    <scope>NUCLEOTIDE SEQUENCE</scope>
    <source>
        <strain evidence="13">PZ1</strain>
    </source>
</reference>
<keyword evidence="3" id="KW-0813">Transport</keyword>
<dbReference type="PANTHER" id="PTHR30386">
    <property type="entry name" value="MEMBRANE FUSION SUBUNIT OF EMRAB-TOLC MULTIDRUG EFFLUX PUMP"/>
    <property type="match status" value="1"/>
</dbReference>
<protein>
    <submittedName>
        <fullName evidence="13">HlyD family efflux transporter periplasmic adaptor subunit</fullName>
    </submittedName>
</protein>
<evidence type="ECO:0000256" key="4">
    <source>
        <dbReference type="ARBA" id="ARBA00022475"/>
    </source>
</evidence>
<keyword evidence="8 9" id="KW-0472">Membrane</keyword>
<evidence type="ECO:0000259" key="11">
    <source>
        <dbReference type="Pfam" id="PF25963"/>
    </source>
</evidence>
<accession>A0AAP9LCG7</accession>
<dbReference type="Pfam" id="PF25885">
    <property type="entry name" value="HH_EMRA"/>
    <property type="match status" value="1"/>
</dbReference>
<reference evidence="14" key="1">
    <citation type="submission" date="2019-11" db="EMBL/GenBank/DDBJ databases">
        <authorList>
            <person name="Jee S."/>
        </authorList>
    </citation>
    <scope>NUCLEOTIDE SEQUENCE [LARGE SCALE GENOMIC DNA]</scope>
    <source>
        <strain evidence="14">PZ1</strain>
    </source>
</reference>
<dbReference type="GeneID" id="90769662"/>
<evidence type="ECO:0000256" key="9">
    <source>
        <dbReference type="SAM" id="Phobius"/>
    </source>
</evidence>
<dbReference type="Gene3D" id="2.40.30.170">
    <property type="match status" value="1"/>
</dbReference>
<keyword evidence="7 9" id="KW-1133">Transmembrane helix</keyword>
<proteinExistence type="inferred from homology"/>
<gene>
    <name evidence="12" type="ORF">ACIPSN_09235</name>
    <name evidence="13" type="ORF">GMX10_08815</name>
</gene>
<organism evidence="13 14">
    <name type="scientific">Pectobacterium parvum</name>
    <dbReference type="NCBI Taxonomy" id="2778550"/>
    <lineage>
        <taxon>Bacteria</taxon>
        <taxon>Pseudomonadati</taxon>
        <taxon>Pseudomonadota</taxon>
        <taxon>Gammaproteobacteria</taxon>
        <taxon>Enterobacterales</taxon>
        <taxon>Pectobacteriaceae</taxon>
        <taxon>Pectobacterium</taxon>
    </lineage>
</organism>
<dbReference type="InterPro" id="IPR050739">
    <property type="entry name" value="MFP"/>
</dbReference>
<comment type="subcellular location">
    <subcellularLocation>
        <location evidence="1">Cell inner membrane</location>
        <topology evidence="1">Single-pass membrane protein</topology>
        <orientation evidence="1">Periplasmic side</orientation>
    </subcellularLocation>
</comment>
<keyword evidence="6 9" id="KW-0812">Transmembrane</keyword>
<dbReference type="Gene3D" id="2.40.50.100">
    <property type="match status" value="1"/>
</dbReference>
<evidence type="ECO:0000313" key="12">
    <source>
        <dbReference type="EMBL" id="MFJ5321542.1"/>
    </source>
</evidence>
<feature type="domain" description="Multidrug export protein EmrA/FarA alpha-helical hairpin" evidence="10">
    <location>
        <begin position="88"/>
        <end position="208"/>
    </location>
</feature>
<evidence type="ECO:0000256" key="6">
    <source>
        <dbReference type="ARBA" id="ARBA00022692"/>
    </source>
</evidence>
<dbReference type="GO" id="GO:1990961">
    <property type="term" value="P:xenobiotic detoxification by transmembrane export across the plasma membrane"/>
    <property type="evidence" value="ECO:0007669"/>
    <property type="project" value="UniProtKB-ARBA"/>
</dbReference>
<dbReference type="RefSeq" id="WP_039512687.1">
    <property type="nucleotide sequence ID" value="NZ_CP046377.1"/>
</dbReference>
<evidence type="ECO:0000256" key="1">
    <source>
        <dbReference type="ARBA" id="ARBA00004383"/>
    </source>
</evidence>
<dbReference type="EMBL" id="CP046377">
    <property type="protein sequence ID" value="QHQ24166.1"/>
    <property type="molecule type" value="Genomic_DNA"/>
</dbReference>
<feature type="domain" description="p-hydroxybenzoic acid efflux pump subunit AaeA-like beta-barrel" evidence="11">
    <location>
        <begin position="243"/>
        <end position="335"/>
    </location>
</feature>
<dbReference type="Pfam" id="PF25963">
    <property type="entry name" value="Beta-barrel_AAEA"/>
    <property type="match status" value="1"/>
</dbReference>
<dbReference type="InterPro" id="IPR058634">
    <property type="entry name" value="AaeA-lik-b-barrel"/>
</dbReference>
<evidence type="ECO:0000256" key="8">
    <source>
        <dbReference type="ARBA" id="ARBA00023136"/>
    </source>
</evidence>
<dbReference type="Proteomes" id="UP000464054">
    <property type="component" value="Chromosome"/>
</dbReference>
<evidence type="ECO:0000313" key="13">
    <source>
        <dbReference type="EMBL" id="QHQ24166.1"/>
    </source>
</evidence>
<dbReference type="GO" id="GO:0015721">
    <property type="term" value="P:bile acid and bile salt transport"/>
    <property type="evidence" value="ECO:0007669"/>
    <property type="project" value="UniProtKB-ARBA"/>
</dbReference>
<dbReference type="EMBL" id="JBIXKD010000008">
    <property type="protein sequence ID" value="MFJ5321542.1"/>
    <property type="molecule type" value="Genomic_DNA"/>
</dbReference>
<evidence type="ECO:0000256" key="2">
    <source>
        <dbReference type="ARBA" id="ARBA00009477"/>
    </source>
</evidence>
<keyword evidence="5" id="KW-0997">Cell inner membrane</keyword>
<dbReference type="SUPFAM" id="SSF111369">
    <property type="entry name" value="HlyD-like secretion proteins"/>
    <property type="match status" value="2"/>
</dbReference>
<dbReference type="GO" id="GO:0046677">
    <property type="term" value="P:response to antibiotic"/>
    <property type="evidence" value="ECO:0007669"/>
    <property type="project" value="UniProtKB-ARBA"/>
</dbReference>
<sequence length="381" mass="41619">MQDERSDNKKSGKKTALFILPAALAICMVTFFLWTYVGSHTATTEDAYVEGNLVQVTSQVGGTITDIKADNTDYVKQGDVVVAINPIDTKVQLDKAKAQLASTVRAVRNQFANLQQLAAAIEVKKADYNKATADYRRRSGLSKSMAISVEDMNHASDAVNVAKAAVKVAESQYNAALVYTSNTTPDSHPDVLAAEAVFRQAWFDWHRTNVIVPVSGVIAQRSIQVGQHISSGSTLMSIIPLDSIWVTANFKETQLGNIKVGQNVTLTSDVYGRGVQYKGKVLGIEPGTGSAFSLLPAQNATGNWIKVVQRIPVRIELDKNLLSQYPLRPGLSMKVKVDTSSIGTGEIRPYNVTTQKWKTDVYNNEDVEIDGLIKKIVKENE</sequence>
<dbReference type="Gene3D" id="1.10.287.470">
    <property type="entry name" value="Helix hairpin bin"/>
    <property type="match status" value="1"/>
</dbReference>
<evidence type="ECO:0000256" key="5">
    <source>
        <dbReference type="ARBA" id="ARBA00022519"/>
    </source>
</evidence>
<evidence type="ECO:0000256" key="7">
    <source>
        <dbReference type="ARBA" id="ARBA00022989"/>
    </source>
</evidence>
<keyword evidence="15" id="KW-1185">Reference proteome</keyword>
<evidence type="ECO:0000259" key="10">
    <source>
        <dbReference type="Pfam" id="PF25885"/>
    </source>
</evidence>
<dbReference type="GO" id="GO:0005886">
    <property type="term" value="C:plasma membrane"/>
    <property type="evidence" value="ECO:0007669"/>
    <property type="project" value="UniProtKB-SubCell"/>
</dbReference>
<dbReference type="Proteomes" id="UP001617714">
    <property type="component" value="Unassembled WGS sequence"/>
</dbReference>
<evidence type="ECO:0000313" key="14">
    <source>
        <dbReference type="Proteomes" id="UP000464054"/>
    </source>
</evidence>
<dbReference type="InterPro" id="IPR058633">
    <property type="entry name" value="EmrA/FarA_HH"/>
</dbReference>